<dbReference type="SUPFAM" id="SSF52317">
    <property type="entry name" value="Class I glutamine amidotransferase-like"/>
    <property type="match status" value="1"/>
</dbReference>
<dbReference type="InterPro" id="IPR029062">
    <property type="entry name" value="Class_I_gatase-like"/>
</dbReference>
<proteinExistence type="predicted"/>
<gene>
    <name evidence="1" type="ORF">METZ01_LOCUS485977</name>
</gene>
<evidence type="ECO:0000313" key="1">
    <source>
        <dbReference type="EMBL" id="SVE33123.1"/>
    </source>
</evidence>
<dbReference type="EMBL" id="UINC01209900">
    <property type="protein sequence ID" value="SVE33123.1"/>
    <property type="molecule type" value="Genomic_DNA"/>
</dbReference>
<accession>A0A383CM46</accession>
<protein>
    <submittedName>
        <fullName evidence="1">Uncharacterized protein</fullName>
    </submittedName>
</protein>
<organism evidence="1">
    <name type="scientific">marine metagenome</name>
    <dbReference type="NCBI Taxonomy" id="408172"/>
    <lineage>
        <taxon>unclassified sequences</taxon>
        <taxon>metagenomes</taxon>
        <taxon>ecological metagenomes</taxon>
    </lineage>
</organism>
<reference evidence="1" key="1">
    <citation type="submission" date="2018-05" db="EMBL/GenBank/DDBJ databases">
        <authorList>
            <person name="Lanie J.A."/>
            <person name="Ng W.-L."/>
            <person name="Kazmierczak K.M."/>
            <person name="Andrzejewski T.M."/>
            <person name="Davidsen T.M."/>
            <person name="Wayne K.J."/>
            <person name="Tettelin H."/>
            <person name="Glass J.I."/>
            <person name="Rusch D."/>
            <person name="Podicherti R."/>
            <person name="Tsui H.-C.T."/>
            <person name="Winkler M.E."/>
        </authorList>
    </citation>
    <scope>NUCLEOTIDE SEQUENCE</scope>
</reference>
<dbReference type="AlphaFoldDB" id="A0A383CM46"/>
<name>A0A383CM46_9ZZZZ</name>
<feature type="non-terminal residue" evidence="1">
    <location>
        <position position="1"/>
    </location>
</feature>
<sequence>PMGDANSADNRFDLPFVTEQVRRILIVDGTDTAAPALSGIPGEQTAEADLGDTINGSRILEFVLNPSRELGLAYGTGLRTTRIPFEELANETLSKYDLVVLYDVSELSDERKLDLHTFVKEGRSLLLVCSADLNALNFNNKLAAGDDPLSPVQIDNDLKLDPASVILFDTERHEIDEVPYVPHALVSHFLNLRSGDLSMVSFNTLRGVRGYTKDARILLRDDQNHPLVVDRPLGDGRVAV</sequence>
<feature type="non-terminal residue" evidence="1">
    <location>
        <position position="240"/>
    </location>
</feature>
<dbReference type="Gene3D" id="3.40.50.880">
    <property type="match status" value="1"/>
</dbReference>